<evidence type="ECO:0000313" key="2">
    <source>
        <dbReference type="Proteomes" id="UP000023067"/>
    </source>
</evidence>
<dbReference type="eggNOG" id="ENOG502ZVAX">
    <property type="taxonomic scope" value="Bacteria"/>
</dbReference>
<evidence type="ECO:0000313" key="1">
    <source>
        <dbReference type="EMBL" id="EWS82879.1"/>
    </source>
</evidence>
<keyword evidence="2" id="KW-1185">Reference proteome</keyword>
<dbReference type="STRING" id="396014.BF93_07615"/>
<dbReference type="Pfam" id="PF19461">
    <property type="entry name" value="DUF5998"/>
    <property type="match status" value="1"/>
</dbReference>
<organism evidence="1 2">
    <name type="scientific">Brachybacterium phenoliresistens</name>
    <dbReference type="NCBI Taxonomy" id="396014"/>
    <lineage>
        <taxon>Bacteria</taxon>
        <taxon>Bacillati</taxon>
        <taxon>Actinomycetota</taxon>
        <taxon>Actinomycetes</taxon>
        <taxon>Micrococcales</taxon>
        <taxon>Dermabacteraceae</taxon>
        <taxon>Brachybacterium</taxon>
    </lineage>
</organism>
<dbReference type="OrthoDB" id="3725224at2"/>
<gene>
    <name evidence="1" type="ORF">BF93_07615</name>
</gene>
<name>Z9JXF9_9MICO</name>
<dbReference type="RefSeq" id="WP_038370329.1">
    <property type="nucleotide sequence ID" value="NZ_BAAAOW010000001.1"/>
</dbReference>
<dbReference type="HOGENOM" id="CLU_085268_0_0_11"/>
<dbReference type="Proteomes" id="UP000023067">
    <property type="component" value="Unassembled WGS sequence"/>
</dbReference>
<proteinExistence type="predicted"/>
<sequence>MTSALPADLASELEASGYFPQTAAACVARALRGAPVRAHLVRPETTFDGSEVRRHLTVLALTERHLVISHIDDESADELNPPQVVATTEKVRLDRIGTTGLTQVFAADDEGSGVEESEVTLGISWGGSRRIDLERAWCEDPNCQADHGYTGTLAPSDLALRISALADGPLAVAAAIAFHERLMDAVDELEA</sequence>
<dbReference type="EMBL" id="JDYK01000002">
    <property type="protein sequence ID" value="EWS82879.1"/>
    <property type="molecule type" value="Genomic_DNA"/>
</dbReference>
<dbReference type="PATRIC" id="fig|396014.3.peg.517"/>
<reference evidence="1 2" key="1">
    <citation type="submission" date="2014-02" db="EMBL/GenBank/DDBJ databases">
        <title>Genome sequence of Brachybacterium phenoliresistens strain W13A50.</title>
        <authorList>
            <person name="Wang X."/>
        </authorList>
    </citation>
    <scope>NUCLEOTIDE SEQUENCE [LARGE SCALE GENOMIC DNA]</scope>
    <source>
        <strain evidence="1 2">W13A50</strain>
    </source>
</reference>
<comment type="caution">
    <text evidence="1">The sequence shown here is derived from an EMBL/GenBank/DDBJ whole genome shotgun (WGS) entry which is preliminary data.</text>
</comment>
<dbReference type="InterPro" id="IPR046040">
    <property type="entry name" value="DUF5998"/>
</dbReference>
<evidence type="ECO:0008006" key="3">
    <source>
        <dbReference type="Google" id="ProtNLM"/>
    </source>
</evidence>
<dbReference type="AlphaFoldDB" id="Z9JXF9"/>
<accession>Z9JXF9</accession>
<protein>
    <recommendedName>
        <fullName evidence="3">Phosphodiesterase</fullName>
    </recommendedName>
</protein>